<gene>
    <name evidence="2" type="ORF">A4X03_0g5422</name>
</gene>
<evidence type="ECO:0000313" key="2">
    <source>
        <dbReference type="EMBL" id="KAE8256324.1"/>
    </source>
</evidence>
<comment type="caution">
    <text evidence="2">The sequence shown here is derived from an EMBL/GenBank/DDBJ whole genome shotgun (WGS) entry which is preliminary data.</text>
</comment>
<feature type="region of interest" description="Disordered" evidence="1">
    <location>
        <begin position="1"/>
        <end position="38"/>
    </location>
</feature>
<name>A0A8T8T7C6_9BASI</name>
<feature type="non-terminal residue" evidence="2">
    <location>
        <position position="84"/>
    </location>
</feature>
<feature type="compositionally biased region" description="Acidic residues" evidence="1">
    <location>
        <begin position="74"/>
        <end position="84"/>
    </location>
</feature>
<dbReference type="AlphaFoldDB" id="A0A8T8T7C6"/>
<evidence type="ECO:0000256" key="1">
    <source>
        <dbReference type="SAM" id="MobiDB-lite"/>
    </source>
</evidence>
<feature type="region of interest" description="Disordered" evidence="1">
    <location>
        <begin position="55"/>
        <end position="84"/>
    </location>
</feature>
<dbReference type="Proteomes" id="UP000077671">
    <property type="component" value="Unassembled WGS sequence"/>
</dbReference>
<feature type="compositionally biased region" description="Polar residues" evidence="1">
    <location>
        <begin position="55"/>
        <end position="64"/>
    </location>
</feature>
<protein>
    <submittedName>
        <fullName evidence="2">Uncharacterized protein</fullName>
    </submittedName>
</protein>
<sequence length="84" mass="9169">MADSQRRPRTAEIEVIDDGRTDSTIHTPPAGLESPSATGVNVEGAKETFHDLEKSLSNASKQNGQAQKEKDVEAQEEEEEFSLV</sequence>
<feature type="compositionally biased region" description="Basic and acidic residues" evidence="1">
    <location>
        <begin position="1"/>
        <end position="23"/>
    </location>
</feature>
<evidence type="ECO:0000313" key="3">
    <source>
        <dbReference type="Proteomes" id="UP000077671"/>
    </source>
</evidence>
<proteinExistence type="predicted"/>
<dbReference type="EMBL" id="LWDD02000863">
    <property type="protein sequence ID" value="KAE8256324.1"/>
    <property type="molecule type" value="Genomic_DNA"/>
</dbReference>
<reference evidence="2" key="1">
    <citation type="submission" date="2016-04" db="EMBL/GenBank/DDBJ databases">
        <authorList>
            <person name="Nguyen H.D."/>
            <person name="Kesanakurti P."/>
            <person name="Cullis J."/>
            <person name="Levesque C.A."/>
            <person name="Hambleton S."/>
        </authorList>
    </citation>
    <scope>NUCLEOTIDE SEQUENCE</scope>
    <source>
        <strain evidence="2">DAOMC 238032</strain>
    </source>
</reference>
<accession>A0A8T8T7C6</accession>
<organism evidence="2 3">
    <name type="scientific">Tilletia caries</name>
    <name type="common">wheat bunt fungus</name>
    <dbReference type="NCBI Taxonomy" id="13290"/>
    <lineage>
        <taxon>Eukaryota</taxon>
        <taxon>Fungi</taxon>
        <taxon>Dikarya</taxon>
        <taxon>Basidiomycota</taxon>
        <taxon>Ustilaginomycotina</taxon>
        <taxon>Exobasidiomycetes</taxon>
        <taxon>Tilletiales</taxon>
        <taxon>Tilletiaceae</taxon>
        <taxon>Tilletia</taxon>
    </lineage>
</organism>
<reference evidence="2" key="2">
    <citation type="journal article" date="2019" name="IMA Fungus">
        <title>Genome sequencing and comparison of five Tilletia species to identify candidate genes for the detection of regulated species infecting wheat.</title>
        <authorList>
            <person name="Nguyen H.D.T."/>
            <person name="Sultana T."/>
            <person name="Kesanakurti P."/>
            <person name="Hambleton S."/>
        </authorList>
    </citation>
    <scope>NUCLEOTIDE SEQUENCE</scope>
    <source>
        <strain evidence="2">DAOMC 238032</strain>
    </source>
</reference>